<dbReference type="Proteomes" id="UP001161423">
    <property type="component" value="Unassembled WGS sequence"/>
</dbReference>
<evidence type="ECO:0000313" key="8">
    <source>
        <dbReference type="Proteomes" id="UP001161423"/>
    </source>
</evidence>
<name>A0ABQ5TPF7_9GAMM</name>
<feature type="transmembrane region" description="Helical" evidence="6">
    <location>
        <begin position="120"/>
        <end position="143"/>
    </location>
</feature>
<feature type="transmembrane region" description="Helical" evidence="6">
    <location>
        <begin position="196"/>
        <end position="215"/>
    </location>
</feature>
<feature type="transmembrane region" description="Helical" evidence="6">
    <location>
        <begin position="64"/>
        <end position="85"/>
    </location>
</feature>
<evidence type="ECO:0008006" key="9">
    <source>
        <dbReference type="Google" id="ProtNLM"/>
    </source>
</evidence>
<sequence>MNAFVGMSMHANVTKNFFSKTKSELGLITGNVFFVLLITTSFYCLVMLIVVGLKESFFSVPAKYLLILPPLGFLSMANQIHLSVLRNEGKAYTFGAFELSNAFLSAAVTILFLVVFDTGWLSQVIGMTIASLVVSVIGVSYMFKRGYLRFIFNKTVIKSILRLSFPLIPHVLGGVAIATSDRLFIEKLVGLEAVSLYAIGYSFGKLVTLLTDAYIKAWSPWFYEQLVEPTYQRKATIVKFTYAYIVGIFVFAYVMSTVGEWFLPYIVDERYVDAAKFIWWIALGYAVQGVYKIFFPYLVHISKTGFLALSTVTAAVVNIVLNYFFISQYGALGAAYSTVVAFAISAFMVFEYQRHNYPMPWFLREQSKKNDELV</sequence>
<dbReference type="PANTHER" id="PTHR30250">
    <property type="entry name" value="PST FAMILY PREDICTED COLANIC ACID TRANSPORTER"/>
    <property type="match status" value="1"/>
</dbReference>
<keyword evidence="4 6" id="KW-1133">Transmembrane helix</keyword>
<reference evidence="7" key="2">
    <citation type="submission" date="2023-01" db="EMBL/GenBank/DDBJ databases">
        <title>Draft genome sequence of Methylophaga thalassica strain NBRC 102424.</title>
        <authorList>
            <person name="Sun Q."/>
            <person name="Mori K."/>
        </authorList>
    </citation>
    <scope>NUCLEOTIDE SEQUENCE</scope>
    <source>
        <strain evidence="7">NBRC 102424</strain>
    </source>
</reference>
<feature type="transmembrane region" description="Helical" evidence="6">
    <location>
        <begin position="277"/>
        <end position="299"/>
    </location>
</feature>
<feature type="transmembrane region" description="Helical" evidence="6">
    <location>
        <begin position="25"/>
        <end position="52"/>
    </location>
</feature>
<comment type="caution">
    <text evidence="7">The sequence shown here is derived from an EMBL/GenBank/DDBJ whole genome shotgun (WGS) entry which is preliminary data.</text>
</comment>
<evidence type="ECO:0000256" key="3">
    <source>
        <dbReference type="ARBA" id="ARBA00022692"/>
    </source>
</evidence>
<evidence type="ECO:0000313" key="7">
    <source>
        <dbReference type="EMBL" id="GLP98279.1"/>
    </source>
</evidence>
<evidence type="ECO:0000256" key="6">
    <source>
        <dbReference type="SAM" id="Phobius"/>
    </source>
</evidence>
<dbReference type="PANTHER" id="PTHR30250:SF11">
    <property type="entry name" value="O-ANTIGEN TRANSPORTER-RELATED"/>
    <property type="match status" value="1"/>
</dbReference>
<feature type="transmembrane region" description="Helical" evidence="6">
    <location>
        <begin position="306"/>
        <end position="325"/>
    </location>
</feature>
<protein>
    <recommendedName>
        <fullName evidence="9">Polysaccharide biosynthesis protein C-terminal domain-containing protein</fullName>
    </recommendedName>
</protein>
<gene>
    <name evidence="7" type="ORF">GCM10007891_01330</name>
</gene>
<feature type="transmembrane region" description="Helical" evidence="6">
    <location>
        <begin position="92"/>
        <end position="114"/>
    </location>
</feature>
<dbReference type="EMBL" id="BSND01000003">
    <property type="protein sequence ID" value="GLP98279.1"/>
    <property type="molecule type" value="Genomic_DNA"/>
</dbReference>
<evidence type="ECO:0000256" key="1">
    <source>
        <dbReference type="ARBA" id="ARBA00004651"/>
    </source>
</evidence>
<evidence type="ECO:0000256" key="4">
    <source>
        <dbReference type="ARBA" id="ARBA00022989"/>
    </source>
</evidence>
<dbReference type="InterPro" id="IPR050833">
    <property type="entry name" value="Poly_Biosynth_Transport"/>
</dbReference>
<feature type="transmembrane region" description="Helical" evidence="6">
    <location>
        <begin position="236"/>
        <end position="257"/>
    </location>
</feature>
<keyword evidence="8" id="KW-1185">Reference proteome</keyword>
<keyword evidence="2" id="KW-1003">Cell membrane</keyword>
<keyword evidence="3 6" id="KW-0812">Transmembrane</keyword>
<evidence type="ECO:0000256" key="2">
    <source>
        <dbReference type="ARBA" id="ARBA00022475"/>
    </source>
</evidence>
<keyword evidence="5 6" id="KW-0472">Membrane</keyword>
<reference evidence="7" key="1">
    <citation type="journal article" date="2014" name="Int. J. Syst. Evol. Microbiol.">
        <title>Complete genome of a new Firmicutes species belonging to the dominant human colonic microbiota ('Ruminococcus bicirculans') reveals two chromosomes and a selective capacity to utilize plant glucans.</title>
        <authorList>
            <consortium name="NISC Comparative Sequencing Program"/>
            <person name="Wegmann U."/>
            <person name="Louis P."/>
            <person name="Goesmann A."/>
            <person name="Henrissat B."/>
            <person name="Duncan S.H."/>
            <person name="Flint H.J."/>
        </authorList>
    </citation>
    <scope>NUCLEOTIDE SEQUENCE</scope>
    <source>
        <strain evidence="7">NBRC 102424</strain>
    </source>
</reference>
<evidence type="ECO:0000256" key="5">
    <source>
        <dbReference type="ARBA" id="ARBA00023136"/>
    </source>
</evidence>
<accession>A0ABQ5TPF7</accession>
<feature type="transmembrane region" description="Helical" evidence="6">
    <location>
        <begin position="163"/>
        <end position="184"/>
    </location>
</feature>
<feature type="transmembrane region" description="Helical" evidence="6">
    <location>
        <begin position="331"/>
        <end position="350"/>
    </location>
</feature>
<proteinExistence type="predicted"/>
<organism evidence="7 8">
    <name type="scientific">Methylophaga thalassica</name>
    <dbReference type="NCBI Taxonomy" id="40223"/>
    <lineage>
        <taxon>Bacteria</taxon>
        <taxon>Pseudomonadati</taxon>
        <taxon>Pseudomonadota</taxon>
        <taxon>Gammaproteobacteria</taxon>
        <taxon>Thiotrichales</taxon>
        <taxon>Piscirickettsiaceae</taxon>
        <taxon>Methylophaga</taxon>
    </lineage>
</organism>
<comment type="subcellular location">
    <subcellularLocation>
        <location evidence="1">Cell membrane</location>
        <topology evidence="1">Multi-pass membrane protein</topology>
    </subcellularLocation>
</comment>